<dbReference type="InterPro" id="IPR034005">
    <property type="entry name" value="M3A_DCP"/>
</dbReference>
<gene>
    <name evidence="9" type="ORF">I6E12_02290</name>
</gene>
<feature type="domain" description="Peptidase M3A/M3B catalytic" evidence="8">
    <location>
        <begin position="231"/>
        <end position="678"/>
    </location>
</feature>
<reference evidence="9 10" key="1">
    <citation type="submission" date="2020-12" db="EMBL/GenBank/DDBJ databases">
        <title>Whole genome sequences of gut porcine anaerobes.</title>
        <authorList>
            <person name="Kubasova T."/>
            <person name="Jahodarova E."/>
            <person name="Rychlik I."/>
        </authorList>
    </citation>
    <scope>NUCLEOTIDE SEQUENCE [LARGE SCALE GENOMIC DNA]</scope>
    <source>
        <strain evidence="9 10">An925</strain>
    </source>
</reference>
<dbReference type="InterPro" id="IPR024077">
    <property type="entry name" value="Neurolysin/TOP_dom2"/>
</dbReference>
<dbReference type="Proteomes" id="UP001200470">
    <property type="component" value="Unassembled WGS sequence"/>
</dbReference>
<evidence type="ECO:0000256" key="5">
    <source>
        <dbReference type="ARBA" id="ARBA00022833"/>
    </source>
</evidence>
<comment type="caution">
    <text evidence="9">The sequence shown here is derived from an EMBL/GenBank/DDBJ whole genome shotgun (WGS) entry which is preliminary data.</text>
</comment>
<dbReference type="PANTHER" id="PTHR43660:SF1">
    <property type="entry name" value="DIPEPTIDYL CARBOXYPEPTIDASE"/>
    <property type="match status" value="1"/>
</dbReference>
<dbReference type="InterPro" id="IPR045090">
    <property type="entry name" value="Pept_M3A_M3B"/>
</dbReference>
<proteinExistence type="inferred from homology"/>
<dbReference type="InterPro" id="IPR024079">
    <property type="entry name" value="MetalloPept_cat_dom_sf"/>
</dbReference>
<dbReference type="Gene3D" id="1.10.1370.40">
    <property type="match status" value="1"/>
</dbReference>
<dbReference type="EMBL" id="JADYTN010000003">
    <property type="protein sequence ID" value="MCF2562946.1"/>
    <property type="molecule type" value="Genomic_DNA"/>
</dbReference>
<name>A0ABS9CCW6_9BACT</name>
<dbReference type="Pfam" id="PF01432">
    <property type="entry name" value="Peptidase_M3"/>
    <property type="match status" value="1"/>
</dbReference>
<keyword evidence="3 7" id="KW-0479">Metal-binding</keyword>
<protein>
    <submittedName>
        <fullName evidence="9">M3 family metallopeptidase</fullName>
    </submittedName>
</protein>
<evidence type="ECO:0000256" key="1">
    <source>
        <dbReference type="ARBA" id="ARBA00006040"/>
    </source>
</evidence>
<dbReference type="SUPFAM" id="SSF55486">
    <property type="entry name" value="Metalloproteases ('zincins'), catalytic domain"/>
    <property type="match status" value="1"/>
</dbReference>
<organism evidence="9 10">
    <name type="scientific">Xylanibacter brevis</name>
    <dbReference type="NCBI Taxonomy" id="83231"/>
    <lineage>
        <taxon>Bacteria</taxon>
        <taxon>Pseudomonadati</taxon>
        <taxon>Bacteroidota</taxon>
        <taxon>Bacteroidia</taxon>
        <taxon>Bacteroidales</taxon>
        <taxon>Prevotellaceae</taxon>
        <taxon>Xylanibacter</taxon>
    </lineage>
</organism>
<dbReference type="PANTHER" id="PTHR43660">
    <property type="entry name" value="DIPEPTIDYL CARBOXYPEPTIDASE"/>
    <property type="match status" value="1"/>
</dbReference>
<comment type="similarity">
    <text evidence="1 7">Belongs to the peptidase M3 family.</text>
</comment>
<keyword evidence="4 7" id="KW-0378">Hydrolase</keyword>
<dbReference type="Gene3D" id="3.40.390.10">
    <property type="entry name" value="Collagenase (Catalytic Domain)"/>
    <property type="match status" value="1"/>
</dbReference>
<comment type="cofactor">
    <cofactor evidence="7">
        <name>Zn(2+)</name>
        <dbReference type="ChEBI" id="CHEBI:29105"/>
    </cofactor>
    <text evidence="7">Binds 1 zinc ion.</text>
</comment>
<evidence type="ECO:0000313" key="10">
    <source>
        <dbReference type="Proteomes" id="UP001200470"/>
    </source>
</evidence>
<dbReference type="CDD" id="cd06456">
    <property type="entry name" value="M3A_DCP"/>
    <property type="match status" value="1"/>
</dbReference>
<dbReference type="Gene3D" id="1.10.1370.10">
    <property type="entry name" value="Neurolysin, domain 3"/>
    <property type="match status" value="1"/>
</dbReference>
<evidence type="ECO:0000256" key="4">
    <source>
        <dbReference type="ARBA" id="ARBA00022801"/>
    </source>
</evidence>
<accession>A0ABS9CCW6</accession>
<keyword evidence="10" id="KW-1185">Reference proteome</keyword>
<evidence type="ECO:0000256" key="2">
    <source>
        <dbReference type="ARBA" id="ARBA00022670"/>
    </source>
</evidence>
<evidence type="ECO:0000313" key="9">
    <source>
        <dbReference type="EMBL" id="MCF2562946.1"/>
    </source>
</evidence>
<evidence type="ECO:0000256" key="6">
    <source>
        <dbReference type="ARBA" id="ARBA00023049"/>
    </source>
</evidence>
<evidence type="ECO:0000259" key="8">
    <source>
        <dbReference type="Pfam" id="PF01432"/>
    </source>
</evidence>
<evidence type="ECO:0000256" key="3">
    <source>
        <dbReference type="ARBA" id="ARBA00022723"/>
    </source>
</evidence>
<sequence>MSEHQNPFLVPYNTPHDTVPFDKIRLEDYEEAFMEGIRRDNEQIDKIINNPEKPTFDNTIVTSDEDKEGYYDLLGRVSAVFFNLMSAETNDEMDALAQKLQPILTQHSNDVRLNPRLFERIRQVHLHHRRLTDEEQRLLDDCYDGFVRSGALLDEQGKERLRKLTEEASMLSLQFSQNLLKENKAFTLHITDEQQLDGLPDTAREAAAQTAKEMGKEGWVFTLDFPSYSPFMTYSTQRDLRKQMYMERNTVCTHNNSENNIDICKRLVNLRREIAQLLGFKTYADYVLKHRMASNVRNVYRLLDDLIDAYRPTAIKERDELIKMAHKDVEKMMPWDSGFYSHKLQMKRYNLDAEMLRPYFELSKVIEGVFGLANKLYGITFRENKDIPVYHPDVKAYEVFDNDGSYLAVFYADFHPRKGKQGGAWMTEYQGQWITRKGENVRPHVSVVMNLTKPTDEKPALLTLGEVETFLHEFGHSLHGMFANTRFESLSGTNVWWDFVELPSQFMENYAVEKDFLSTFAFHYKTGEPMPDELIRRIKKSRNFMAASGCLRQVSFGLLDMAYYTQRKPFDDDILSFEKKAWKKAIIGTQLPDTCMTVQFSHIMAGGYAAGYYSYKWAEVLDADAFAVFKKHGIFDKQTAQSFRDNILSKGGTEHPMTLYKRFRKGEPTIDALLKRNGIKRETKKA</sequence>
<keyword evidence="2 7" id="KW-0645">Protease</keyword>
<evidence type="ECO:0000256" key="7">
    <source>
        <dbReference type="RuleBase" id="RU003435"/>
    </source>
</evidence>
<dbReference type="InterPro" id="IPR001567">
    <property type="entry name" value="Pept_M3A_M3B_dom"/>
</dbReference>
<keyword evidence="5 7" id="KW-0862">Zinc</keyword>
<keyword evidence="6 7" id="KW-0482">Metalloprotease</keyword>
<dbReference type="RefSeq" id="WP_094435681.1">
    <property type="nucleotide sequence ID" value="NZ_JADYTN010000003.1"/>
</dbReference>